<dbReference type="EC" id="3.2.2.27" evidence="5 7"/>
<sequence length="271" mass="30751">MKQSTLNFAVDTKSSKPKKKIEPVPEEPQKEWNENPDYDKIFDSPDDFKNCLEPSWREALSAEFTKPYFNSLLQSLRKDTRTIFPPKCDILNAFKYCPFNRVKVVIIGQDPYHEIGQAHGLAFSVKKGVKIPPSLVNIYKEIHEEYPDFKIPNHGYLESWANQGILMLNATLTVAKGEADSHSSYGWHNFTNAAINAINKKLSGIIFVAWGNSAKKICQNIDVKKHKVLKSGHPSPLSVRFFTGCGHFKKINEILLSEGKTPIRWDSVNDS</sequence>
<evidence type="ECO:0000313" key="10">
    <source>
        <dbReference type="EMBL" id="KAK8898904.1"/>
    </source>
</evidence>
<evidence type="ECO:0000256" key="4">
    <source>
        <dbReference type="ARBA" id="ARBA00023204"/>
    </source>
</evidence>
<evidence type="ECO:0000256" key="8">
    <source>
        <dbReference type="SAM" id="MobiDB-lite"/>
    </source>
</evidence>
<keyword evidence="11" id="KW-1185">Reference proteome</keyword>
<evidence type="ECO:0000256" key="1">
    <source>
        <dbReference type="ARBA" id="ARBA00008184"/>
    </source>
</evidence>
<feature type="domain" description="Uracil-DNA glycosylase-like" evidence="9">
    <location>
        <begin position="95"/>
        <end position="255"/>
    </location>
</feature>
<dbReference type="Gene3D" id="3.40.470.10">
    <property type="entry name" value="Uracil-DNA glycosylase-like domain"/>
    <property type="match status" value="1"/>
</dbReference>
<dbReference type="EMBL" id="JAPFFF010000001">
    <property type="protein sequence ID" value="KAK8898904.1"/>
    <property type="molecule type" value="Genomic_DNA"/>
</dbReference>
<dbReference type="PANTHER" id="PTHR11264">
    <property type="entry name" value="URACIL-DNA GLYCOSYLASE"/>
    <property type="match status" value="1"/>
</dbReference>
<evidence type="ECO:0000256" key="3">
    <source>
        <dbReference type="ARBA" id="ARBA00022801"/>
    </source>
</evidence>
<dbReference type="NCBIfam" id="TIGR00628">
    <property type="entry name" value="ung"/>
    <property type="match status" value="1"/>
</dbReference>
<dbReference type="HAMAP" id="MF_00148">
    <property type="entry name" value="UDG"/>
    <property type="match status" value="1"/>
</dbReference>
<dbReference type="InterPro" id="IPR036895">
    <property type="entry name" value="Uracil-DNA_glycosylase-like_sf"/>
</dbReference>
<comment type="similarity">
    <text evidence="1 5 7">Belongs to the uracil-DNA glycosylase (UDG) superfamily. UNG family.</text>
</comment>
<proteinExistence type="inferred from homology"/>
<keyword evidence="4 5" id="KW-0234">DNA repair</keyword>
<evidence type="ECO:0000256" key="6">
    <source>
        <dbReference type="PROSITE-ProRule" id="PRU10072"/>
    </source>
</evidence>
<comment type="catalytic activity">
    <reaction evidence="5 7">
        <text>Hydrolyzes single-stranded DNA or mismatched double-stranded DNA and polynucleotides, releasing free uracil.</text>
        <dbReference type="EC" id="3.2.2.27"/>
    </reaction>
</comment>
<evidence type="ECO:0000259" key="9">
    <source>
        <dbReference type="SMART" id="SM00986"/>
    </source>
</evidence>
<keyword evidence="5" id="KW-0496">Mitochondrion</keyword>
<evidence type="ECO:0000256" key="2">
    <source>
        <dbReference type="ARBA" id="ARBA00022763"/>
    </source>
</evidence>
<dbReference type="Pfam" id="PF03167">
    <property type="entry name" value="UDG"/>
    <property type="match status" value="1"/>
</dbReference>
<dbReference type="CDD" id="cd10027">
    <property type="entry name" value="UDG-F1-like"/>
    <property type="match status" value="1"/>
</dbReference>
<keyword evidence="3 5" id="KW-0378">Hydrolase</keyword>
<accession>A0ABR2L6C8</accession>
<feature type="active site" description="Proton acceptor" evidence="5 6">
    <location>
        <position position="110"/>
    </location>
</feature>
<feature type="compositionally biased region" description="Basic and acidic residues" evidence="8">
    <location>
        <begin position="20"/>
        <end position="38"/>
    </location>
</feature>
<reference evidence="10 11" key="1">
    <citation type="submission" date="2024-04" db="EMBL/GenBank/DDBJ databases">
        <title>Tritrichomonas musculus Genome.</title>
        <authorList>
            <person name="Alves-Ferreira E."/>
            <person name="Grigg M."/>
            <person name="Lorenzi H."/>
            <person name="Galac M."/>
        </authorList>
    </citation>
    <scope>NUCLEOTIDE SEQUENCE [LARGE SCALE GENOMIC DNA]</scope>
    <source>
        <strain evidence="10 11">EAF2021</strain>
    </source>
</reference>
<dbReference type="SMART" id="SM00986">
    <property type="entry name" value="UDG"/>
    <property type="match status" value="1"/>
</dbReference>
<organism evidence="10 11">
    <name type="scientific">Tritrichomonas musculus</name>
    <dbReference type="NCBI Taxonomy" id="1915356"/>
    <lineage>
        <taxon>Eukaryota</taxon>
        <taxon>Metamonada</taxon>
        <taxon>Parabasalia</taxon>
        <taxon>Tritrichomonadida</taxon>
        <taxon>Tritrichomonadidae</taxon>
        <taxon>Tritrichomonas</taxon>
    </lineage>
</organism>
<dbReference type="PROSITE" id="PS00130">
    <property type="entry name" value="U_DNA_GLYCOSYLASE"/>
    <property type="match status" value="1"/>
</dbReference>
<dbReference type="PANTHER" id="PTHR11264:SF0">
    <property type="entry name" value="URACIL-DNA GLYCOSYLASE"/>
    <property type="match status" value="1"/>
</dbReference>
<dbReference type="NCBIfam" id="NF003592">
    <property type="entry name" value="PRK05254.1-5"/>
    <property type="match status" value="1"/>
</dbReference>
<feature type="region of interest" description="Disordered" evidence="8">
    <location>
        <begin position="1"/>
        <end position="38"/>
    </location>
</feature>
<dbReference type="InterPro" id="IPR002043">
    <property type="entry name" value="UDG_fam1"/>
</dbReference>
<comment type="subcellular location">
    <subcellularLocation>
        <location evidence="5">Mitochondrion</location>
    </subcellularLocation>
    <subcellularLocation>
        <location evidence="5">Nucleus</location>
    </subcellularLocation>
</comment>
<comment type="function">
    <text evidence="5 7">Excises uracil residues from the DNA which can arise as a result of misincorporation of dUMP residues by DNA polymerase or due to deamination of cytosine.</text>
</comment>
<evidence type="ECO:0000256" key="5">
    <source>
        <dbReference type="HAMAP-Rule" id="MF_03166"/>
    </source>
</evidence>
<dbReference type="Proteomes" id="UP001470230">
    <property type="component" value="Unassembled WGS sequence"/>
</dbReference>
<dbReference type="NCBIfam" id="NF003588">
    <property type="entry name" value="PRK05254.1-1"/>
    <property type="match status" value="1"/>
</dbReference>
<dbReference type="SUPFAM" id="SSF52141">
    <property type="entry name" value="Uracil-DNA glycosylase-like"/>
    <property type="match status" value="1"/>
</dbReference>
<keyword evidence="2 5" id="KW-0227">DNA damage</keyword>
<comment type="caution">
    <text evidence="10">The sequence shown here is derived from an EMBL/GenBank/DDBJ whole genome shotgun (WGS) entry which is preliminary data.</text>
</comment>
<evidence type="ECO:0000256" key="7">
    <source>
        <dbReference type="RuleBase" id="RU003780"/>
    </source>
</evidence>
<protein>
    <recommendedName>
        <fullName evidence="5 7">Uracil-DNA glycosylase</fullName>
        <shortName evidence="5">UDG</shortName>
        <ecNumber evidence="5 7">3.2.2.27</ecNumber>
    </recommendedName>
</protein>
<dbReference type="InterPro" id="IPR005122">
    <property type="entry name" value="Uracil-DNA_glycosylase-like"/>
</dbReference>
<dbReference type="NCBIfam" id="NF003589">
    <property type="entry name" value="PRK05254.1-2"/>
    <property type="match status" value="1"/>
</dbReference>
<evidence type="ECO:0000313" key="11">
    <source>
        <dbReference type="Proteomes" id="UP001470230"/>
    </source>
</evidence>
<dbReference type="SMART" id="SM00987">
    <property type="entry name" value="UreE_C"/>
    <property type="match status" value="1"/>
</dbReference>
<dbReference type="InterPro" id="IPR018085">
    <property type="entry name" value="Ura-DNA_Glyclase_AS"/>
</dbReference>
<name>A0ABR2L6C8_9EUKA</name>
<gene>
    <name evidence="10" type="ORF">M9Y10_001196</name>
</gene>
<keyword evidence="5" id="KW-0539">Nucleus</keyword>